<dbReference type="InterPro" id="IPR036388">
    <property type="entry name" value="WH-like_DNA-bd_sf"/>
</dbReference>
<evidence type="ECO:0000256" key="1">
    <source>
        <dbReference type="ARBA" id="ARBA00006479"/>
    </source>
</evidence>
<dbReference type="PANTHER" id="PTHR18964">
    <property type="entry name" value="ROK (REPRESSOR, ORF, KINASE) FAMILY"/>
    <property type="match status" value="1"/>
</dbReference>
<dbReference type="AlphaFoldDB" id="A0A327JR65"/>
<dbReference type="InterPro" id="IPR049874">
    <property type="entry name" value="ROK_cs"/>
</dbReference>
<dbReference type="Proteomes" id="UP000249299">
    <property type="component" value="Unassembled WGS sequence"/>
</dbReference>
<evidence type="ECO:0008006" key="4">
    <source>
        <dbReference type="Google" id="ProtNLM"/>
    </source>
</evidence>
<dbReference type="RefSeq" id="WP_111433110.1">
    <property type="nucleotide sequence ID" value="NZ_JACIGG010000004.1"/>
</dbReference>
<name>A0A327JR65_9HYPH</name>
<evidence type="ECO:0000313" key="3">
    <source>
        <dbReference type="Proteomes" id="UP000249299"/>
    </source>
</evidence>
<dbReference type="SUPFAM" id="SSF46785">
    <property type="entry name" value="Winged helix' DNA-binding domain"/>
    <property type="match status" value="1"/>
</dbReference>
<sequence length="422" mass="45128">MSYRTVKADSETVRRQNRHLILDRVRRHGSVSRTWLAASTQLSSATISAITGDLIAEGALIEARGKRPAGTPRGRPQVRLKLNPDFARVVGVLASVEEIGVVVADYSGATVASRKTSIAGARLGARETVEAIAGEIEAALATENIPLDTVRRQVVAVQGIVDASRQRLLWTPFSTVRDINLAEPLGARLGVPTSVVNDCATMVEGLHWAEPDRYSGDFVVVLVGCGVGMGLYLNGRNFSGWRSSAAELGHTIHRPEGALCRCGRHGCIEAYSGDYAIWRTANGLDPKTNPAFINPSAEEMADLASRARAGDDAALLAFRDAGTALGHGLARVFALVDPRKIVFTGTGMPYFDLLEPHIRKGYDDGLVEALFYPLEFDLVADETALVFKGTVMDALSALDRDISRAAHASAVPAADRNASSLS</sequence>
<dbReference type="Pfam" id="PF00480">
    <property type="entry name" value="ROK"/>
    <property type="match status" value="1"/>
</dbReference>
<dbReference type="Gene3D" id="3.30.420.40">
    <property type="match status" value="2"/>
</dbReference>
<dbReference type="InterPro" id="IPR000600">
    <property type="entry name" value="ROK"/>
</dbReference>
<gene>
    <name evidence="2" type="ORF">CH339_04600</name>
</gene>
<reference evidence="2 3" key="1">
    <citation type="submission" date="2017-07" db="EMBL/GenBank/DDBJ databases">
        <title>Draft Genome Sequences of Select Purple Nonsulfur Bacteria.</title>
        <authorList>
            <person name="Lasarre B."/>
            <person name="Mckinlay J.B."/>
        </authorList>
    </citation>
    <scope>NUCLEOTIDE SEQUENCE [LARGE SCALE GENOMIC DNA]</scope>
    <source>
        <strain evidence="2 3">DSM 11290</strain>
    </source>
</reference>
<organism evidence="2 3">
    <name type="scientific">Rhodobium orientis</name>
    <dbReference type="NCBI Taxonomy" id="34017"/>
    <lineage>
        <taxon>Bacteria</taxon>
        <taxon>Pseudomonadati</taxon>
        <taxon>Pseudomonadota</taxon>
        <taxon>Alphaproteobacteria</taxon>
        <taxon>Hyphomicrobiales</taxon>
        <taxon>Rhodobiaceae</taxon>
        <taxon>Rhodobium</taxon>
    </lineage>
</organism>
<dbReference type="SUPFAM" id="SSF53067">
    <property type="entry name" value="Actin-like ATPase domain"/>
    <property type="match status" value="1"/>
</dbReference>
<dbReference type="OrthoDB" id="9810372at2"/>
<proteinExistence type="inferred from homology"/>
<evidence type="ECO:0000313" key="2">
    <source>
        <dbReference type="EMBL" id="RAI28970.1"/>
    </source>
</evidence>
<dbReference type="InterPro" id="IPR043129">
    <property type="entry name" value="ATPase_NBD"/>
</dbReference>
<protein>
    <recommendedName>
        <fullName evidence="4">Sugar kinase</fullName>
    </recommendedName>
</protein>
<dbReference type="PANTHER" id="PTHR18964:SF173">
    <property type="entry name" value="GLUCOKINASE"/>
    <property type="match status" value="1"/>
</dbReference>
<accession>A0A327JR65</accession>
<dbReference type="InterPro" id="IPR036390">
    <property type="entry name" value="WH_DNA-bd_sf"/>
</dbReference>
<comment type="similarity">
    <text evidence="1">Belongs to the ROK (NagC/XylR) family.</text>
</comment>
<dbReference type="EMBL" id="NPEV01000006">
    <property type="protein sequence ID" value="RAI28970.1"/>
    <property type="molecule type" value="Genomic_DNA"/>
</dbReference>
<keyword evidence="3" id="KW-1185">Reference proteome</keyword>
<comment type="caution">
    <text evidence="2">The sequence shown here is derived from an EMBL/GenBank/DDBJ whole genome shotgun (WGS) entry which is preliminary data.</text>
</comment>
<dbReference type="PROSITE" id="PS01125">
    <property type="entry name" value="ROK"/>
    <property type="match status" value="1"/>
</dbReference>
<dbReference type="Gene3D" id="1.10.10.10">
    <property type="entry name" value="Winged helix-like DNA-binding domain superfamily/Winged helix DNA-binding domain"/>
    <property type="match status" value="1"/>
</dbReference>